<organism evidence="1 2">
    <name type="scientific">Teredinibacter turnerae (strain ATCC 39867 / T7901)</name>
    <dbReference type="NCBI Taxonomy" id="377629"/>
    <lineage>
        <taxon>Bacteria</taxon>
        <taxon>Pseudomonadati</taxon>
        <taxon>Pseudomonadota</taxon>
        <taxon>Gammaproteobacteria</taxon>
        <taxon>Cellvibrionales</taxon>
        <taxon>Cellvibrionaceae</taxon>
        <taxon>Teredinibacter</taxon>
    </lineage>
</organism>
<gene>
    <name evidence="1" type="ordered locus">TERTU_2177</name>
</gene>
<dbReference type="EMBL" id="CP001614">
    <property type="protein sequence ID" value="ACR12450.1"/>
    <property type="molecule type" value="Genomic_DNA"/>
</dbReference>
<keyword evidence="2" id="KW-1185">Reference proteome</keyword>
<dbReference type="KEGG" id="ttu:TERTU_2177"/>
<evidence type="ECO:0000313" key="1">
    <source>
        <dbReference type="EMBL" id="ACR12450.1"/>
    </source>
</evidence>
<reference evidence="1 2" key="1">
    <citation type="journal article" date="2009" name="PLoS ONE">
        <title>The complete genome of Teredinibacter turnerae T7901: an intracellular endosymbiont of marine wood-boring bivalves (shipworms).</title>
        <authorList>
            <person name="Yang J.C."/>
            <person name="Madupu R."/>
            <person name="Durkin A.S."/>
            <person name="Ekborg N.A."/>
            <person name="Pedamallu C.S."/>
            <person name="Hostetler J.B."/>
            <person name="Radune D."/>
            <person name="Toms B.S."/>
            <person name="Henrissat B."/>
            <person name="Coutinho P.M."/>
            <person name="Schwarz S."/>
            <person name="Field L."/>
            <person name="Trindade-Silva A.E."/>
            <person name="Soares C.A.G."/>
            <person name="Elshahawi S."/>
            <person name="Hanora A."/>
            <person name="Schmidt E.W."/>
            <person name="Haygood M.G."/>
            <person name="Posfai J."/>
            <person name="Benner J."/>
            <person name="Madinger C."/>
            <person name="Nove J."/>
            <person name="Anton B."/>
            <person name="Chaudhary K."/>
            <person name="Foster J."/>
            <person name="Holman A."/>
            <person name="Kumar S."/>
            <person name="Lessard P.A."/>
            <person name="Luyten Y.A."/>
            <person name="Slatko B."/>
            <person name="Wood N."/>
            <person name="Wu B."/>
            <person name="Teplitski M."/>
            <person name="Mougous J.D."/>
            <person name="Ward N."/>
            <person name="Eisen J.A."/>
            <person name="Badger J.H."/>
            <person name="Distel D.L."/>
        </authorList>
    </citation>
    <scope>NUCLEOTIDE SEQUENCE [LARGE SCALE GENOMIC DNA]</scope>
    <source>
        <strain evidence="2">ATCC 39867 / T7901</strain>
    </source>
</reference>
<evidence type="ECO:0000313" key="2">
    <source>
        <dbReference type="Proteomes" id="UP000009080"/>
    </source>
</evidence>
<sequence length="45" mass="4961">MVHGLKNTLGAQMHNKAIKQTYIPVLDFALAATLAQNNHLHYGCL</sequence>
<protein>
    <submittedName>
        <fullName evidence="1">Uncharacterized protein</fullName>
    </submittedName>
</protein>
<name>C5BJG3_TERTT</name>
<dbReference type="HOGENOM" id="CLU_3206316_0_0_6"/>
<proteinExistence type="predicted"/>
<dbReference type="AlphaFoldDB" id="C5BJG3"/>
<accession>C5BJG3</accession>
<dbReference type="Proteomes" id="UP000009080">
    <property type="component" value="Chromosome"/>
</dbReference>